<dbReference type="Pfam" id="PF13365">
    <property type="entry name" value="Trypsin_2"/>
    <property type="match status" value="1"/>
</dbReference>
<proteinExistence type="predicted"/>
<dbReference type="SUPFAM" id="SSF50494">
    <property type="entry name" value="Trypsin-like serine proteases"/>
    <property type="match status" value="1"/>
</dbReference>
<evidence type="ECO:0000259" key="4">
    <source>
        <dbReference type="PROSITE" id="PS50106"/>
    </source>
</evidence>
<dbReference type="InterPro" id="IPR001478">
    <property type="entry name" value="PDZ"/>
</dbReference>
<evidence type="ECO:0000256" key="2">
    <source>
        <dbReference type="ARBA" id="ARBA00022801"/>
    </source>
</evidence>
<dbReference type="InterPro" id="IPR009003">
    <property type="entry name" value="Peptidase_S1_PA"/>
</dbReference>
<dbReference type="PANTHER" id="PTHR43343">
    <property type="entry name" value="PEPTIDASE S12"/>
    <property type="match status" value="1"/>
</dbReference>
<dbReference type="EMBL" id="JARVCO010000007">
    <property type="protein sequence ID" value="MDZ8118278.1"/>
    <property type="molecule type" value="Genomic_DNA"/>
</dbReference>
<keyword evidence="2" id="KW-0378">Hydrolase</keyword>
<dbReference type="Gene3D" id="2.30.42.10">
    <property type="match status" value="1"/>
</dbReference>
<dbReference type="SMART" id="SM00228">
    <property type="entry name" value="PDZ"/>
    <property type="match status" value="1"/>
</dbReference>
<dbReference type="Pfam" id="PF13180">
    <property type="entry name" value="PDZ_2"/>
    <property type="match status" value="1"/>
</dbReference>
<keyword evidence="6" id="KW-1185">Reference proteome</keyword>
<dbReference type="RefSeq" id="WP_322608076.1">
    <property type="nucleotide sequence ID" value="NZ_JARVCO010000007.1"/>
</dbReference>
<dbReference type="InterPro" id="IPR036034">
    <property type="entry name" value="PDZ_sf"/>
</dbReference>
<dbReference type="PRINTS" id="PR00834">
    <property type="entry name" value="PROTEASES2C"/>
</dbReference>
<feature type="compositionally biased region" description="Basic and acidic residues" evidence="3">
    <location>
        <begin position="28"/>
        <end position="39"/>
    </location>
</feature>
<sequence length="386" mass="42162">MDRRRIILIVFCILMVTGALISALNRQRASEEPAHRRTDIPTSHFTPRQRPVSAHNPARAYSDAIANAIDKVMPSVVVIRTQNLTLKRERVALDPFGIYQGYRNIEEHNKGEGSGVIIDEVGHVLTSWHVIENAVGGEVVLNDGTRMSAVVVGHDVATDLAVLKIKDAGSDCPAVEFGDSDRVRVGEVAIAIGSPFSLQRTATVGYVSSKGRKVDILPYEDFIQTDAAINEGNSGGPLVDVDGRMIGINTAKKTDDQQKGVGIAFAVPSNLAMVVAKSIIETGKHEWPWIGVTFKNKDQVYRDEMYGGTGAYIDQVWNDTPASRAELVPGTSVLAVDGRKVESVEDIERIIFSKSVGDTVRFTLEYEEGQFDVELPLEKFPGSLFN</sequence>
<gene>
    <name evidence="5" type="ORF">P9H32_06505</name>
</gene>
<dbReference type="InterPro" id="IPR001940">
    <property type="entry name" value="Peptidase_S1C"/>
</dbReference>
<dbReference type="PANTHER" id="PTHR43343:SF3">
    <property type="entry name" value="PROTEASE DO-LIKE 8, CHLOROPLASTIC"/>
    <property type="match status" value="1"/>
</dbReference>
<dbReference type="InterPro" id="IPR051201">
    <property type="entry name" value="Chloro_Bact_Ser_Proteases"/>
</dbReference>
<evidence type="ECO:0000313" key="5">
    <source>
        <dbReference type="EMBL" id="MDZ8118278.1"/>
    </source>
</evidence>
<evidence type="ECO:0000256" key="1">
    <source>
        <dbReference type="ARBA" id="ARBA00022670"/>
    </source>
</evidence>
<keyword evidence="1" id="KW-0645">Protease</keyword>
<accession>A0ABU5MVR5</accession>
<evidence type="ECO:0000256" key="3">
    <source>
        <dbReference type="SAM" id="MobiDB-lite"/>
    </source>
</evidence>
<comment type="caution">
    <text evidence="5">The sequence shown here is derived from an EMBL/GenBank/DDBJ whole genome shotgun (WGS) entry which is preliminary data.</text>
</comment>
<feature type="domain" description="PDZ" evidence="4">
    <location>
        <begin position="279"/>
        <end position="368"/>
    </location>
</feature>
<dbReference type="Gene3D" id="2.40.10.120">
    <property type="match status" value="1"/>
</dbReference>
<dbReference type="SUPFAM" id="SSF50156">
    <property type="entry name" value="PDZ domain-like"/>
    <property type="match status" value="1"/>
</dbReference>
<reference evidence="5 6" key="1">
    <citation type="journal article" date="2024" name="Appl. Environ. Microbiol.">
        <title>Pontiella agarivorans sp. nov., a novel marine anaerobic bacterium capable of degrading macroalgal polysaccharides and fixing nitrogen.</title>
        <authorList>
            <person name="Liu N."/>
            <person name="Kivenson V."/>
            <person name="Peng X."/>
            <person name="Cui Z."/>
            <person name="Lankiewicz T.S."/>
            <person name="Gosselin K.M."/>
            <person name="English C.J."/>
            <person name="Blair E.M."/>
            <person name="O'Malley M.A."/>
            <person name="Valentine D.L."/>
        </authorList>
    </citation>
    <scope>NUCLEOTIDE SEQUENCE [LARGE SCALE GENOMIC DNA]</scope>
    <source>
        <strain evidence="5 6">NLcol2</strain>
    </source>
</reference>
<protein>
    <submittedName>
        <fullName evidence="5">Trypsin-like peptidase domain-containing protein</fullName>
    </submittedName>
</protein>
<evidence type="ECO:0000313" key="6">
    <source>
        <dbReference type="Proteomes" id="UP001290861"/>
    </source>
</evidence>
<organism evidence="5 6">
    <name type="scientific">Pontiella agarivorans</name>
    <dbReference type="NCBI Taxonomy" id="3038953"/>
    <lineage>
        <taxon>Bacteria</taxon>
        <taxon>Pseudomonadati</taxon>
        <taxon>Kiritimatiellota</taxon>
        <taxon>Kiritimatiellia</taxon>
        <taxon>Kiritimatiellales</taxon>
        <taxon>Pontiellaceae</taxon>
        <taxon>Pontiella</taxon>
    </lineage>
</organism>
<name>A0ABU5MVR5_9BACT</name>
<dbReference type="PROSITE" id="PS50106">
    <property type="entry name" value="PDZ"/>
    <property type="match status" value="1"/>
</dbReference>
<feature type="region of interest" description="Disordered" evidence="3">
    <location>
        <begin position="27"/>
        <end position="54"/>
    </location>
</feature>
<dbReference type="Proteomes" id="UP001290861">
    <property type="component" value="Unassembled WGS sequence"/>
</dbReference>